<dbReference type="InterPro" id="IPR027417">
    <property type="entry name" value="P-loop_NTPase"/>
</dbReference>
<protein>
    <recommendedName>
        <fullName evidence="1">Double-GTPase 2 domain-containing protein</fullName>
    </recommendedName>
</protein>
<dbReference type="RefSeq" id="WP_166052862.1">
    <property type="nucleotide sequence ID" value="NZ_JAAMPJ010000011.1"/>
</dbReference>
<dbReference type="SUPFAM" id="SSF52540">
    <property type="entry name" value="P-loop containing nucleoside triphosphate hydrolases"/>
    <property type="match status" value="1"/>
</dbReference>
<evidence type="ECO:0000313" key="3">
    <source>
        <dbReference type="Proteomes" id="UP000481360"/>
    </source>
</evidence>
<organism evidence="2 3">
    <name type="scientific">Lentzea alba</name>
    <dbReference type="NCBI Taxonomy" id="2714351"/>
    <lineage>
        <taxon>Bacteria</taxon>
        <taxon>Bacillati</taxon>
        <taxon>Actinomycetota</taxon>
        <taxon>Actinomycetes</taxon>
        <taxon>Pseudonocardiales</taxon>
        <taxon>Pseudonocardiaceae</taxon>
        <taxon>Lentzea</taxon>
    </lineage>
</organism>
<name>A0A7C9RVQ8_9PSEU</name>
<proteinExistence type="predicted"/>
<comment type="caution">
    <text evidence="2">The sequence shown here is derived from an EMBL/GenBank/DDBJ whole genome shotgun (WGS) entry which is preliminary data.</text>
</comment>
<evidence type="ECO:0000259" key="1">
    <source>
        <dbReference type="Pfam" id="PF19993"/>
    </source>
</evidence>
<keyword evidence="3" id="KW-1185">Reference proteome</keyword>
<dbReference type="Pfam" id="PF19993">
    <property type="entry name" value="DO-GTPase2"/>
    <property type="match status" value="1"/>
</dbReference>
<dbReference type="EMBL" id="JAAMPJ010000011">
    <property type="protein sequence ID" value="NGY64069.1"/>
    <property type="molecule type" value="Genomic_DNA"/>
</dbReference>
<dbReference type="InterPro" id="IPR045528">
    <property type="entry name" value="DO-GTPase2"/>
</dbReference>
<evidence type="ECO:0000313" key="2">
    <source>
        <dbReference type="EMBL" id="NGY64069.1"/>
    </source>
</evidence>
<feature type="domain" description="Double-GTPase 2" evidence="1">
    <location>
        <begin position="87"/>
        <end position="258"/>
    </location>
</feature>
<dbReference type="AlphaFoldDB" id="A0A7C9RVQ8"/>
<sequence length="358" mass="39775">MTAPPEPQHVLCPICLGFFPWREDELYRPETDQNVGGRWVKVDLAHLNNPIVRTDRRGSCYVKCPNPGREHQEHFLPITYRDHGEPIIIGLIGSGRSGKTHLLATMIHAALRGGLRHHGLDFEPADELRHEKFEAQVKALMQGEKLGATEDLKQDFTTYLLVRTPGDRARPVVFFDVAGEDFNNPGKQKLGGQFVLAATALMFVDQPTSALPSLFGLPDNELNPAIDIALKRIKQRPGFRDLPVAVVLTKADEIRYADPVDHWLRRDDTRAPLDAAPFRAESRDLYAFLDQHGAPQLLKAFETFARGTLHAVSATGSPVDENGRYPRGVRPARVLQPLLALLAMIGLVEHPAAAEVGR</sequence>
<accession>A0A7C9RVQ8</accession>
<gene>
    <name evidence="2" type="ORF">G7043_34625</name>
</gene>
<reference evidence="2 3" key="1">
    <citation type="submission" date="2020-03" db="EMBL/GenBank/DDBJ databases">
        <title>Isolation and identification of active actinomycetes.</title>
        <authorList>
            <person name="Sun X."/>
        </authorList>
    </citation>
    <scope>NUCLEOTIDE SEQUENCE [LARGE SCALE GENOMIC DNA]</scope>
    <source>
        <strain evidence="2 3">NEAU-D13</strain>
    </source>
</reference>
<dbReference type="Proteomes" id="UP000481360">
    <property type="component" value="Unassembled WGS sequence"/>
</dbReference>